<dbReference type="Proteomes" id="UP001165960">
    <property type="component" value="Unassembled WGS sequence"/>
</dbReference>
<gene>
    <name evidence="1" type="ORF">DSO57_1031889</name>
</gene>
<evidence type="ECO:0000313" key="1">
    <source>
        <dbReference type="EMBL" id="KAJ9068125.1"/>
    </source>
</evidence>
<comment type="caution">
    <text evidence="1">The sequence shown here is derived from an EMBL/GenBank/DDBJ whole genome shotgun (WGS) entry which is preliminary data.</text>
</comment>
<proteinExistence type="predicted"/>
<keyword evidence="2" id="KW-1185">Reference proteome</keyword>
<organism evidence="1 2">
    <name type="scientific">Entomophthora muscae</name>
    <dbReference type="NCBI Taxonomy" id="34485"/>
    <lineage>
        <taxon>Eukaryota</taxon>
        <taxon>Fungi</taxon>
        <taxon>Fungi incertae sedis</taxon>
        <taxon>Zoopagomycota</taxon>
        <taxon>Entomophthoromycotina</taxon>
        <taxon>Entomophthoromycetes</taxon>
        <taxon>Entomophthorales</taxon>
        <taxon>Entomophthoraceae</taxon>
        <taxon>Entomophthora</taxon>
    </lineage>
</organism>
<name>A0ACC2T0K6_9FUNG</name>
<sequence length="66" mass="6696">MGLHISKLTIQALAVSHLAIHCSAAPTKGMNPVDANAVISGSQIVGIDSSPPHNRASPLESLGSIL</sequence>
<dbReference type="EMBL" id="QTSX02003784">
    <property type="protein sequence ID" value="KAJ9068125.1"/>
    <property type="molecule type" value="Genomic_DNA"/>
</dbReference>
<reference evidence="1" key="1">
    <citation type="submission" date="2022-04" db="EMBL/GenBank/DDBJ databases">
        <title>Genome of the entomopathogenic fungus Entomophthora muscae.</title>
        <authorList>
            <person name="Elya C."/>
            <person name="Lovett B.R."/>
            <person name="Lee E."/>
            <person name="Macias A.M."/>
            <person name="Hajek A.E."/>
            <person name="De Bivort B.L."/>
            <person name="Kasson M.T."/>
            <person name="De Fine Licht H.H."/>
            <person name="Stajich J.E."/>
        </authorList>
    </citation>
    <scope>NUCLEOTIDE SEQUENCE</scope>
    <source>
        <strain evidence="1">Berkeley</strain>
    </source>
</reference>
<protein>
    <submittedName>
        <fullName evidence="1">Uncharacterized protein</fullName>
    </submittedName>
</protein>
<evidence type="ECO:0000313" key="2">
    <source>
        <dbReference type="Proteomes" id="UP001165960"/>
    </source>
</evidence>
<accession>A0ACC2T0K6</accession>